<keyword evidence="4 7" id="KW-0472">Membrane</keyword>
<dbReference type="PANTHER" id="PTHR30518:SF2">
    <property type="entry name" value="ENDOLYTIC MUREIN TRANSGLYCOSYLASE"/>
    <property type="match status" value="1"/>
</dbReference>
<dbReference type="NCBIfam" id="TIGR00247">
    <property type="entry name" value="endolytic transglycosylase MltG"/>
    <property type="match status" value="1"/>
</dbReference>
<evidence type="ECO:0000256" key="2">
    <source>
        <dbReference type="ARBA" id="ARBA00022692"/>
    </source>
</evidence>
<comment type="catalytic activity">
    <reaction evidence="7">
        <text>a peptidoglycan chain = a peptidoglycan chain with N-acetyl-1,6-anhydromuramyl-[peptide] at the reducing end + a peptidoglycan chain with N-acetylglucosamine at the non-reducing end.</text>
        <dbReference type="EC" id="4.2.2.29"/>
    </reaction>
</comment>
<accession>A0A2J9KR49</accession>
<dbReference type="GO" id="GO:0008932">
    <property type="term" value="F:lytic endotransglycosylase activity"/>
    <property type="evidence" value="ECO:0007669"/>
    <property type="project" value="UniProtKB-UniRule"/>
</dbReference>
<feature type="transmembrane region" description="Helical" evidence="7">
    <location>
        <begin position="173"/>
        <end position="195"/>
    </location>
</feature>
<feature type="compositionally biased region" description="Low complexity" evidence="8">
    <location>
        <begin position="127"/>
        <end position="137"/>
    </location>
</feature>
<dbReference type="GO" id="GO:0071555">
    <property type="term" value="P:cell wall organization"/>
    <property type="evidence" value="ECO:0007669"/>
    <property type="project" value="UniProtKB-KW"/>
</dbReference>
<dbReference type="RefSeq" id="WP_004016817.1">
    <property type="nucleotide sequence ID" value="NZ_CAMUNX010000005.1"/>
</dbReference>
<evidence type="ECO:0000313" key="9">
    <source>
        <dbReference type="EMBL" id="NMW92239.1"/>
    </source>
</evidence>
<dbReference type="Gene3D" id="3.30.1490.480">
    <property type="entry name" value="Endolytic murein transglycosylase"/>
    <property type="match status" value="1"/>
</dbReference>
<dbReference type="PANTHER" id="PTHR30518">
    <property type="entry name" value="ENDOLYTIC MUREIN TRANSGLYCOSYLASE"/>
    <property type="match status" value="1"/>
</dbReference>
<name>A0A2J9KR49_9ACTO</name>
<sequence length="523" mass="55547">MRDAATDENGQTGQHAPLRTHMTRREARALAEAQTRASAAAAVQQSNELAADVTNGFLAQAQNEVGVSPAGIPFAQPPVPVPEPVSDFDYTSGFPRVSSAAGSLPAVGASSASYPSEPLVTAAAKATPPTTAAAPASPEMPGPAVLPEVEPIHHRRRAQRSRMRRKSSQRRRGIIIITVVLVLIIVGAGGATWYIKRSLDAKGKDYEGQGSGQIEVSIPEGANGTNIAQILEESGVVASTRAFINACTDQEDACKSIQPGTYLMAKHMSAVSALARLVDDANRLDSQITLGPGLTKWQIKDQLVKKGGFSPEDVDAAFAAAPGLPEAAGGNVEGWLAPGSYLAMPGQSATEIVGKMVANNIQRLKASGLAPDKWQEFLTKASIVQREGSDLQKQDYAKIARVIENRLDVSKETMGFMNMDSTVLYGLGEKAKERKLPSKTEVADASNPYNTYKHKGLPPSPIGVVGEYAFKGTLKPAAGNWLYFTTVDLNTGETRFSSTHAEQDANVELLKQFCNAHSDLCQG</sequence>
<dbReference type="GO" id="GO:0005886">
    <property type="term" value="C:plasma membrane"/>
    <property type="evidence" value="ECO:0007669"/>
    <property type="project" value="UniProtKB-SubCell"/>
</dbReference>
<dbReference type="AlphaFoldDB" id="A0A2J9KR49"/>
<dbReference type="InterPro" id="IPR003770">
    <property type="entry name" value="MLTG-like"/>
</dbReference>
<comment type="similarity">
    <text evidence="7">Belongs to the transglycosylase MltG family.</text>
</comment>
<keyword evidence="1 7" id="KW-1003">Cell membrane</keyword>
<comment type="caution">
    <text evidence="9">The sequence shown here is derived from an EMBL/GenBank/DDBJ whole genome shotgun (WGS) entry which is preliminary data.</text>
</comment>
<feature type="region of interest" description="Disordered" evidence="8">
    <location>
        <begin position="127"/>
        <end position="146"/>
    </location>
</feature>
<feature type="compositionally biased region" description="Low complexity" evidence="8">
    <location>
        <begin position="30"/>
        <end position="42"/>
    </location>
</feature>
<dbReference type="EC" id="4.2.2.29" evidence="7"/>
<keyword evidence="5 7" id="KW-0456">Lyase</keyword>
<evidence type="ECO:0000256" key="3">
    <source>
        <dbReference type="ARBA" id="ARBA00022989"/>
    </source>
</evidence>
<reference evidence="9 10" key="1">
    <citation type="submission" date="2020-04" db="EMBL/GenBank/DDBJ databases">
        <title>Antimicrobial susceptibility and clonality of vaginal-derived multi-drug resistant Mobiluncus isolates in China.</title>
        <authorList>
            <person name="Zhang X."/>
        </authorList>
    </citation>
    <scope>NUCLEOTIDE SEQUENCE [LARGE SCALE GENOMIC DNA]</scope>
    <source>
        <strain evidence="9 10">7</strain>
    </source>
</reference>
<evidence type="ECO:0000256" key="1">
    <source>
        <dbReference type="ARBA" id="ARBA00022475"/>
    </source>
</evidence>
<keyword evidence="6 7" id="KW-0961">Cell wall biogenesis/degradation</keyword>
<dbReference type="HAMAP" id="MF_02065">
    <property type="entry name" value="MltG"/>
    <property type="match status" value="1"/>
</dbReference>
<feature type="site" description="Important for catalytic activity" evidence="7">
    <location>
        <position position="387"/>
    </location>
</feature>
<gene>
    <name evidence="7 9" type="primary">mltG</name>
    <name evidence="9" type="ORF">HHJ74_00705</name>
</gene>
<dbReference type="EMBL" id="JABCUV010000001">
    <property type="protein sequence ID" value="NMW92239.1"/>
    <property type="molecule type" value="Genomic_DNA"/>
</dbReference>
<dbReference type="Proteomes" id="UP000582487">
    <property type="component" value="Unassembled WGS sequence"/>
</dbReference>
<keyword evidence="2 7" id="KW-0812">Transmembrane</keyword>
<evidence type="ECO:0000256" key="4">
    <source>
        <dbReference type="ARBA" id="ARBA00023136"/>
    </source>
</evidence>
<evidence type="ECO:0000256" key="7">
    <source>
        <dbReference type="HAMAP-Rule" id="MF_02065"/>
    </source>
</evidence>
<comment type="subcellular location">
    <subcellularLocation>
        <location evidence="7">Cell membrane</location>
        <topology evidence="7">Single-pass membrane protein</topology>
    </subcellularLocation>
</comment>
<comment type="function">
    <text evidence="7">Functions as a peptidoglycan terminase that cleaves nascent peptidoglycan strands endolytically to terminate their elongation.</text>
</comment>
<evidence type="ECO:0000256" key="8">
    <source>
        <dbReference type="SAM" id="MobiDB-lite"/>
    </source>
</evidence>
<dbReference type="Pfam" id="PF02618">
    <property type="entry name" value="YceG"/>
    <property type="match status" value="1"/>
</dbReference>
<evidence type="ECO:0000256" key="5">
    <source>
        <dbReference type="ARBA" id="ARBA00023239"/>
    </source>
</evidence>
<organism evidence="9 10">
    <name type="scientific">Mobiluncus mulieris</name>
    <dbReference type="NCBI Taxonomy" id="2052"/>
    <lineage>
        <taxon>Bacteria</taxon>
        <taxon>Bacillati</taxon>
        <taxon>Actinomycetota</taxon>
        <taxon>Actinomycetes</taxon>
        <taxon>Actinomycetales</taxon>
        <taxon>Actinomycetaceae</taxon>
        <taxon>Mobiluncus</taxon>
    </lineage>
</organism>
<evidence type="ECO:0000256" key="6">
    <source>
        <dbReference type="ARBA" id="ARBA00023316"/>
    </source>
</evidence>
<dbReference type="GO" id="GO:0009252">
    <property type="term" value="P:peptidoglycan biosynthetic process"/>
    <property type="evidence" value="ECO:0007669"/>
    <property type="project" value="UniProtKB-UniRule"/>
</dbReference>
<feature type="region of interest" description="Disordered" evidence="8">
    <location>
        <begin position="1"/>
        <end position="46"/>
    </location>
</feature>
<proteinExistence type="inferred from homology"/>
<evidence type="ECO:0000313" key="10">
    <source>
        <dbReference type="Proteomes" id="UP000582487"/>
    </source>
</evidence>
<keyword evidence="3 7" id="KW-1133">Transmembrane helix</keyword>
<protein>
    <recommendedName>
        <fullName evidence="7">Endolytic murein transglycosylase</fullName>
        <ecNumber evidence="7">4.2.2.29</ecNumber>
    </recommendedName>
    <alternativeName>
        <fullName evidence="7">Peptidoglycan lytic transglycosylase</fullName>
    </alternativeName>
    <alternativeName>
        <fullName evidence="7">Peptidoglycan polymerization terminase</fullName>
    </alternativeName>
</protein>